<protein>
    <submittedName>
        <fullName evidence="3">Uncharacterized protein</fullName>
    </submittedName>
</protein>
<keyword evidence="1" id="KW-1133">Transmembrane helix</keyword>
<dbReference type="OrthoDB" id="5909947at2759"/>
<proteinExistence type="predicted"/>
<keyword evidence="4" id="KW-1185">Reference proteome</keyword>
<keyword evidence="2" id="KW-0732">Signal</keyword>
<keyword evidence="1" id="KW-0812">Transmembrane</keyword>
<feature type="chain" id="PRO_5013720971" evidence="2">
    <location>
        <begin position="24"/>
        <end position="225"/>
    </location>
</feature>
<keyword evidence="1" id="KW-0472">Membrane</keyword>
<gene>
    <name evidence="3" type="primary">Cnig_chr_V.g19195</name>
    <name evidence="3" type="ORF">B9Z55_019195</name>
</gene>
<sequence>MVFSVITALPMWMLVLMAQQIRGREDCVPNPGSKRCFPHCWEMPTMMILLSIPVSEVIEDSHTTILLLFGMIQSCFLYNILDILYINGYTYTVLFDSESEKEYRRAKTLTLFLYFVSEPVQQTPKNLGFRFSDSSYDTLDNERSIELEYVDILLAASPSTFYGCMAGLAFLLLPTEILAAIPFAANLFLAYLETAFGTFSNASAVMIFWYTVYAGKGLDGEQLWF</sequence>
<dbReference type="EMBL" id="PDUG01000005">
    <property type="protein sequence ID" value="PIC26695.1"/>
    <property type="molecule type" value="Genomic_DNA"/>
</dbReference>
<reference evidence="4" key="1">
    <citation type="submission" date="2017-10" db="EMBL/GenBank/DDBJ databases">
        <title>Rapid genome shrinkage in a self-fertile nematode reveals novel sperm competition proteins.</title>
        <authorList>
            <person name="Yin D."/>
            <person name="Schwarz E.M."/>
            <person name="Thomas C.G."/>
            <person name="Felde R.L."/>
            <person name="Korf I.F."/>
            <person name="Cutter A.D."/>
            <person name="Schartner C.M."/>
            <person name="Ralston E.J."/>
            <person name="Meyer B.J."/>
            <person name="Haag E.S."/>
        </authorList>
    </citation>
    <scope>NUCLEOTIDE SEQUENCE [LARGE SCALE GENOMIC DNA]</scope>
    <source>
        <strain evidence="4">JU1422</strain>
    </source>
</reference>
<comment type="caution">
    <text evidence="3">The sequence shown here is derived from an EMBL/GenBank/DDBJ whole genome shotgun (WGS) entry which is preliminary data.</text>
</comment>
<feature type="transmembrane region" description="Helical" evidence="1">
    <location>
        <begin position="160"/>
        <end position="181"/>
    </location>
</feature>
<accession>A0A2G5THC0</accession>
<feature type="transmembrane region" description="Helical" evidence="1">
    <location>
        <begin position="188"/>
        <end position="210"/>
    </location>
</feature>
<name>A0A2G5THC0_9PELO</name>
<organism evidence="3 4">
    <name type="scientific">Caenorhabditis nigoni</name>
    <dbReference type="NCBI Taxonomy" id="1611254"/>
    <lineage>
        <taxon>Eukaryota</taxon>
        <taxon>Metazoa</taxon>
        <taxon>Ecdysozoa</taxon>
        <taxon>Nematoda</taxon>
        <taxon>Chromadorea</taxon>
        <taxon>Rhabditida</taxon>
        <taxon>Rhabditina</taxon>
        <taxon>Rhabditomorpha</taxon>
        <taxon>Rhabditoidea</taxon>
        <taxon>Rhabditidae</taxon>
        <taxon>Peloderinae</taxon>
        <taxon>Caenorhabditis</taxon>
    </lineage>
</organism>
<evidence type="ECO:0000256" key="1">
    <source>
        <dbReference type="SAM" id="Phobius"/>
    </source>
</evidence>
<evidence type="ECO:0000313" key="3">
    <source>
        <dbReference type="EMBL" id="PIC26695.1"/>
    </source>
</evidence>
<feature type="signal peptide" evidence="2">
    <location>
        <begin position="1"/>
        <end position="23"/>
    </location>
</feature>
<dbReference type="AlphaFoldDB" id="A0A2G5THC0"/>
<dbReference type="Proteomes" id="UP000230233">
    <property type="component" value="Chromosome V"/>
</dbReference>
<evidence type="ECO:0000313" key="4">
    <source>
        <dbReference type="Proteomes" id="UP000230233"/>
    </source>
</evidence>
<evidence type="ECO:0000256" key="2">
    <source>
        <dbReference type="SAM" id="SignalP"/>
    </source>
</evidence>